<accession>A0ABY8EED4</accession>
<feature type="domain" description="B12-binding N-terminal" evidence="4">
    <location>
        <begin position="1"/>
        <end position="90"/>
    </location>
</feature>
<dbReference type="SMART" id="SM01018">
    <property type="entry name" value="B12-binding_2"/>
    <property type="match status" value="1"/>
</dbReference>
<proteinExistence type="predicted"/>
<dbReference type="SUPFAM" id="SSF47644">
    <property type="entry name" value="Methionine synthase domain"/>
    <property type="match status" value="1"/>
</dbReference>
<dbReference type="PANTHER" id="PTHR45833:SF1">
    <property type="entry name" value="METHIONINE SYNTHASE"/>
    <property type="match status" value="1"/>
</dbReference>
<evidence type="ECO:0000313" key="5">
    <source>
        <dbReference type="EMBL" id="WFD11302.1"/>
    </source>
</evidence>
<dbReference type="PROSITE" id="PS51337">
    <property type="entry name" value="B12_BINDING_NTER"/>
    <property type="match status" value="1"/>
</dbReference>
<evidence type="ECO:0000259" key="3">
    <source>
        <dbReference type="PROSITE" id="PS51332"/>
    </source>
</evidence>
<dbReference type="Gene3D" id="1.10.1240.10">
    <property type="entry name" value="Methionine synthase domain"/>
    <property type="match status" value="1"/>
</dbReference>
<feature type="domain" description="B12-binding" evidence="3">
    <location>
        <begin position="89"/>
        <end position="216"/>
    </location>
</feature>
<reference evidence="5 6" key="1">
    <citation type="submission" date="2023-03" db="EMBL/GenBank/DDBJ databases">
        <title>Complete genome sequence of Tepidibacter sp. SWIR-1, isolated from a deep-sea hydrothermal vent.</title>
        <authorList>
            <person name="Li X."/>
        </authorList>
    </citation>
    <scope>NUCLEOTIDE SEQUENCE [LARGE SCALE GENOMIC DNA]</scope>
    <source>
        <strain evidence="5 6">SWIR-1</strain>
    </source>
</reference>
<dbReference type="InterPro" id="IPR050554">
    <property type="entry name" value="Met_Synthase/Corrinoid"/>
</dbReference>
<dbReference type="RefSeq" id="WP_277733325.1">
    <property type="nucleotide sequence ID" value="NZ_CP120733.1"/>
</dbReference>
<organism evidence="5 6">
    <name type="scientific">Tepidibacter hydrothermalis</name>
    <dbReference type="NCBI Taxonomy" id="3036126"/>
    <lineage>
        <taxon>Bacteria</taxon>
        <taxon>Bacillati</taxon>
        <taxon>Bacillota</taxon>
        <taxon>Clostridia</taxon>
        <taxon>Peptostreptococcales</taxon>
        <taxon>Peptostreptococcaceae</taxon>
        <taxon>Tepidibacter</taxon>
    </lineage>
</organism>
<keyword evidence="6" id="KW-1185">Reference proteome</keyword>
<dbReference type="InterPro" id="IPR003759">
    <property type="entry name" value="Cbl-bd_cap"/>
</dbReference>
<dbReference type="Pfam" id="PF02310">
    <property type="entry name" value="B12-binding"/>
    <property type="match status" value="1"/>
</dbReference>
<name>A0ABY8EED4_9FIRM</name>
<dbReference type="InterPro" id="IPR006158">
    <property type="entry name" value="Cobalamin-bd"/>
</dbReference>
<evidence type="ECO:0000256" key="2">
    <source>
        <dbReference type="ARBA" id="ARBA00023285"/>
    </source>
</evidence>
<keyword evidence="2" id="KW-0170">Cobalt</keyword>
<evidence type="ECO:0000313" key="6">
    <source>
        <dbReference type="Proteomes" id="UP001222800"/>
    </source>
</evidence>
<dbReference type="SUPFAM" id="SSF52242">
    <property type="entry name" value="Cobalamin (vitamin B12)-binding domain"/>
    <property type="match status" value="1"/>
</dbReference>
<dbReference type="PANTHER" id="PTHR45833">
    <property type="entry name" value="METHIONINE SYNTHASE"/>
    <property type="match status" value="1"/>
</dbReference>
<dbReference type="Pfam" id="PF02607">
    <property type="entry name" value="B12-binding_2"/>
    <property type="match status" value="1"/>
</dbReference>
<keyword evidence="1" id="KW-0479">Metal-binding</keyword>
<gene>
    <name evidence="5" type="ORF">P4S50_04285</name>
</gene>
<dbReference type="Proteomes" id="UP001222800">
    <property type="component" value="Chromosome"/>
</dbReference>
<dbReference type="EMBL" id="CP120733">
    <property type="protein sequence ID" value="WFD11302.1"/>
    <property type="molecule type" value="Genomic_DNA"/>
</dbReference>
<sequence length="222" mass="24561">MNDVLEKISDCIVNMEESSIENLIEKALNCDDINIDDIYSKGLNSGMNKAIELFENKEYYIPEVIVCADTLNKGLEVLRAYGKINKKSKGKVVFAVVKGDTHEIGKNIVKIMLEAAGYEVIDLGVNIDNKDIIDSAIKEEAQVIAVSSMMTTTMTEMKILIEQLNSINIKNKPYVIIGGGCITKNYAVEIGADGYSENAPKAVKLVARLIEEGKDDFIRVYK</sequence>
<evidence type="ECO:0000259" key="4">
    <source>
        <dbReference type="PROSITE" id="PS51337"/>
    </source>
</evidence>
<dbReference type="Gene3D" id="3.40.50.280">
    <property type="entry name" value="Cobalamin-binding domain"/>
    <property type="match status" value="1"/>
</dbReference>
<dbReference type="PROSITE" id="PS51332">
    <property type="entry name" value="B12_BINDING"/>
    <property type="match status" value="1"/>
</dbReference>
<dbReference type="InterPro" id="IPR036594">
    <property type="entry name" value="Meth_synthase_dom"/>
</dbReference>
<evidence type="ECO:0000256" key="1">
    <source>
        <dbReference type="ARBA" id="ARBA00022723"/>
    </source>
</evidence>
<protein>
    <submittedName>
        <fullName evidence="5">Cobalamin-dependent protein</fullName>
    </submittedName>
</protein>
<dbReference type="InterPro" id="IPR036724">
    <property type="entry name" value="Cobalamin-bd_sf"/>
</dbReference>